<organism evidence="3 4">
    <name type="scientific">Streptomyces werraensis</name>
    <dbReference type="NCBI Taxonomy" id="68284"/>
    <lineage>
        <taxon>Bacteria</taxon>
        <taxon>Bacillati</taxon>
        <taxon>Actinomycetota</taxon>
        <taxon>Actinomycetes</taxon>
        <taxon>Kitasatosporales</taxon>
        <taxon>Streptomycetaceae</taxon>
        <taxon>Streptomyces</taxon>
    </lineage>
</organism>
<evidence type="ECO:0000313" key="3">
    <source>
        <dbReference type="EMBL" id="MEV5246325.1"/>
    </source>
</evidence>
<proteinExistence type="predicted"/>
<dbReference type="InterPro" id="IPR025121">
    <property type="entry name" value="GTPase_HflX_N"/>
</dbReference>
<dbReference type="Pfam" id="PF13167">
    <property type="entry name" value="GTP-bdg_N"/>
    <property type="match status" value="1"/>
</dbReference>
<reference evidence="3 4" key="1">
    <citation type="submission" date="2024-06" db="EMBL/GenBank/DDBJ databases">
        <title>The Natural Products Discovery Center: Release of the First 8490 Sequenced Strains for Exploring Actinobacteria Biosynthetic Diversity.</title>
        <authorList>
            <person name="Kalkreuter E."/>
            <person name="Kautsar S.A."/>
            <person name="Yang D."/>
            <person name="Bader C.D."/>
            <person name="Teijaro C.N."/>
            <person name="Fluegel L."/>
            <person name="Davis C.M."/>
            <person name="Simpson J.R."/>
            <person name="Lauterbach L."/>
            <person name="Steele A.D."/>
            <person name="Gui C."/>
            <person name="Meng S."/>
            <person name="Li G."/>
            <person name="Viehrig K."/>
            <person name="Ye F."/>
            <person name="Su P."/>
            <person name="Kiefer A.F."/>
            <person name="Nichols A."/>
            <person name="Cepeda A.J."/>
            <person name="Yan W."/>
            <person name="Fan B."/>
            <person name="Jiang Y."/>
            <person name="Adhikari A."/>
            <person name="Zheng C.-J."/>
            <person name="Schuster L."/>
            <person name="Cowan T.M."/>
            <person name="Smanski M.J."/>
            <person name="Chevrette M.G."/>
            <person name="De Carvalho L.P.S."/>
            <person name="Shen B."/>
        </authorList>
    </citation>
    <scope>NUCLEOTIDE SEQUENCE [LARGE SCALE GENOMIC DNA]</scope>
    <source>
        <strain evidence="3 4">NPDC052768</strain>
    </source>
</reference>
<accession>A0ABV3JDU8</accession>
<feature type="region of interest" description="Disordered" evidence="1">
    <location>
        <begin position="1"/>
        <end position="24"/>
    </location>
</feature>
<comment type="caution">
    <text evidence="3">The sequence shown here is derived from an EMBL/GenBank/DDBJ whole genome shotgun (WGS) entry which is preliminary data.</text>
</comment>
<feature type="compositionally biased region" description="Basic residues" evidence="1">
    <location>
        <begin position="1"/>
        <end position="13"/>
    </location>
</feature>
<dbReference type="EMBL" id="JBFATE010000005">
    <property type="protein sequence ID" value="MEV5246325.1"/>
    <property type="molecule type" value="Genomic_DNA"/>
</dbReference>
<evidence type="ECO:0000313" key="4">
    <source>
        <dbReference type="Proteomes" id="UP001552527"/>
    </source>
</evidence>
<name>A0ABV3JDU8_9ACTN</name>
<sequence length="146" mass="15904">MHQPRRRDRRPSRRGASAPVPLPPYRLPTTGADVVLVGFFSARQKDFETVMVEAAAQLAAHGARVVARIVQRRGVSVGGVRTMGLPYSSRTLLSHGKAREVAQVADQADAEAVVFTNPLTPHQRCALTTMFGRPAVSITDMLFDLD</sequence>
<gene>
    <name evidence="3" type="ORF">AB0K95_13765</name>
</gene>
<dbReference type="Proteomes" id="UP001552527">
    <property type="component" value="Unassembled WGS sequence"/>
</dbReference>
<evidence type="ECO:0000259" key="2">
    <source>
        <dbReference type="Pfam" id="PF13167"/>
    </source>
</evidence>
<protein>
    <recommendedName>
        <fullName evidence="2">GTPase HflX N-terminal domain-containing protein</fullName>
    </recommendedName>
</protein>
<evidence type="ECO:0000256" key="1">
    <source>
        <dbReference type="SAM" id="MobiDB-lite"/>
    </source>
</evidence>
<feature type="domain" description="GTPase HflX N-terminal" evidence="2">
    <location>
        <begin position="87"/>
        <end position="134"/>
    </location>
</feature>
<keyword evidence="4" id="KW-1185">Reference proteome</keyword>
<dbReference type="RefSeq" id="WP_364021482.1">
    <property type="nucleotide sequence ID" value="NZ_JBFATD010000008.1"/>
</dbReference>